<evidence type="ECO:0000313" key="3">
    <source>
        <dbReference type="Proteomes" id="UP001152607"/>
    </source>
</evidence>
<dbReference type="Proteomes" id="UP001152607">
    <property type="component" value="Unassembled WGS sequence"/>
</dbReference>
<name>A0A9W4UH02_9PLEO</name>
<dbReference type="EMBL" id="CAOQHR010000006">
    <property type="protein sequence ID" value="CAI6336031.1"/>
    <property type="molecule type" value="Genomic_DNA"/>
</dbReference>
<accession>A0A9W4UH02</accession>
<proteinExistence type="predicted"/>
<keyword evidence="3" id="KW-1185">Reference proteome</keyword>
<evidence type="ECO:0000256" key="1">
    <source>
        <dbReference type="SAM" id="MobiDB-lite"/>
    </source>
</evidence>
<sequence>MADRARFPSSRIPPFPINSTAQASSMPIPPPETRLGMNTSPFLSSIQKLRNILKERIRKMTGVPVKYLYLQHTAHTQGQLSLIQRPRSQSDCWIESEIATNWVCVLRLHVHCIMLTLDSLVQ</sequence>
<comment type="caution">
    <text evidence="2">The sequence shown here is derived from an EMBL/GenBank/DDBJ whole genome shotgun (WGS) entry which is preliminary data.</text>
</comment>
<reference evidence="2" key="1">
    <citation type="submission" date="2023-01" db="EMBL/GenBank/DDBJ databases">
        <authorList>
            <person name="Van Ghelder C."/>
            <person name="Rancurel C."/>
        </authorList>
    </citation>
    <scope>NUCLEOTIDE SEQUENCE</scope>
    <source>
        <strain evidence="2">CNCM I-4278</strain>
    </source>
</reference>
<dbReference type="AlphaFoldDB" id="A0A9W4UH02"/>
<organism evidence="2 3">
    <name type="scientific">Periconia digitata</name>
    <dbReference type="NCBI Taxonomy" id="1303443"/>
    <lineage>
        <taxon>Eukaryota</taxon>
        <taxon>Fungi</taxon>
        <taxon>Dikarya</taxon>
        <taxon>Ascomycota</taxon>
        <taxon>Pezizomycotina</taxon>
        <taxon>Dothideomycetes</taxon>
        <taxon>Pleosporomycetidae</taxon>
        <taxon>Pleosporales</taxon>
        <taxon>Massarineae</taxon>
        <taxon>Periconiaceae</taxon>
        <taxon>Periconia</taxon>
    </lineage>
</organism>
<feature type="region of interest" description="Disordered" evidence="1">
    <location>
        <begin position="1"/>
        <end position="34"/>
    </location>
</feature>
<evidence type="ECO:0000313" key="2">
    <source>
        <dbReference type="EMBL" id="CAI6336031.1"/>
    </source>
</evidence>
<protein>
    <submittedName>
        <fullName evidence="2">Uncharacterized protein</fullName>
    </submittedName>
</protein>
<gene>
    <name evidence="2" type="ORF">PDIGIT_LOCUS9121</name>
</gene>